<evidence type="ECO:0000259" key="1">
    <source>
        <dbReference type="Pfam" id="PF05368"/>
    </source>
</evidence>
<dbReference type="EMBL" id="SMTF01000003">
    <property type="protein sequence ID" value="TDK26196.1"/>
    <property type="molecule type" value="Genomic_DNA"/>
</dbReference>
<dbReference type="InterPro" id="IPR008030">
    <property type="entry name" value="NmrA-like"/>
</dbReference>
<dbReference type="AlphaFoldDB" id="A0A4R5TYA1"/>
<organism evidence="2 3">
    <name type="scientific">Luteimonas aestuarii</name>
    <dbReference type="NCBI Taxonomy" id="453837"/>
    <lineage>
        <taxon>Bacteria</taxon>
        <taxon>Pseudomonadati</taxon>
        <taxon>Pseudomonadota</taxon>
        <taxon>Gammaproteobacteria</taxon>
        <taxon>Lysobacterales</taxon>
        <taxon>Lysobacteraceae</taxon>
        <taxon>Luteimonas</taxon>
    </lineage>
</organism>
<dbReference type="SUPFAM" id="SSF51735">
    <property type="entry name" value="NAD(P)-binding Rossmann-fold domains"/>
    <property type="match status" value="1"/>
</dbReference>
<dbReference type="PANTHER" id="PTHR43162:SF1">
    <property type="entry name" value="PRESTALK A DIFFERENTIATION PROTEIN A"/>
    <property type="match status" value="1"/>
</dbReference>
<evidence type="ECO:0000313" key="2">
    <source>
        <dbReference type="EMBL" id="TDK26196.1"/>
    </source>
</evidence>
<dbReference type="RefSeq" id="WP_133321228.1">
    <property type="nucleotide sequence ID" value="NZ_SMTF01000003.1"/>
</dbReference>
<keyword evidence="3" id="KW-1185">Reference proteome</keyword>
<feature type="domain" description="NmrA-like" evidence="1">
    <location>
        <begin position="3"/>
        <end position="231"/>
    </location>
</feature>
<comment type="caution">
    <text evidence="2">The sequence shown here is derived from an EMBL/GenBank/DDBJ whole genome shotgun (WGS) entry which is preliminary data.</text>
</comment>
<sequence length="285" mass="30702">MFIILGATGHVGSAVAETLLKNGHEVTAVTRHENNAQLLRAKGATVAVADLYDMEAMREVFRKGKRLFLLNPPAAPDTDTDQVEKETVRLLLGAIEGSGLQMIVAQSTYGAQPGDELGDLNTLYAMEDGLRGQAIPATILRAAYYFSNWDGMLDAARGGTLPTMFPAELTLPMVAPADLGEVAAGLLTAPIDETGVVHVEGPSRYSARDVADAFSRALKRSVELVVTPRAQWEDAFRKLGFSTEAARSYARMTGITVDGAYDMPEEPRRGTTELQRYIDALAGNE</sequence>
<evidence type="ECO:0000313" key="3">
    <source>
        <dbReference type="Proteomes" id="UP000294796"/>
    </source>
</evidence>
<accession>A0A4R5TYA1</accession>
<dbReference type="Pfam" id="PF05368">
    <property type="entry name" value="NmrA"/>
    <property type="match status" value="1"/>
</dbReference>
<dbReference type="Gene3D" id="3.40.50.720">
    <property type="entry name" value="NAD(P)-binding Rossmann-like Domain"/>
    <property type="match status" value="1"/>
</dbReference>
<name>A0A4R5TYA1_9GAMM</name>
<dbReference type="OrthoDB" id="9798669at2"/>
<protein>
    <submittedName>
        <fullName evidence="2">NAD-dependent epimerase/dehydratase family protein</fullName>
    </submittedName>
</protein>
<proteinExistence type="predicted"/>
<dbReference type="InterPro" id="IPR036291">
    <property type="entry name" value="NAD(P)-bd_dom_sf"/>
</dbReference>
<dbReference type="InterPro" id="IPR051604">
    <property type="entry name" value="Ergot_Alk_Oxidoreductase"/>
</dbReference>
<dbReference type="Proteomes" id="UP000294796">
    <property type="component" value="Unassembled WGS sequence"/>
</dbReference>
<reference evidence="2 3" key="1">
    <citation type="submission" date="2019-03" db="EMBL/GenBank/DDBJ databases">
        <title>Luteimonas zhaokaii sp.nov., isolated from the rectal contents of Plateau pika in Yushu, Qinghai Province, China.</title>
        <authorList>
            <person name="Zhang G."/>
        </authorList>
    </citation>
    <scope>NUCLEOTIDE SEQUENCE [LARGE SCALE GENOMIC DNA]</scope>
    <source>
        <strain evidence="2 3">B9</strain>
    </source>
</reference>
<dbReference type="PANTHER" id="PTHR43162">
    <property type="match status" value="1"/>
</dbReference>
<gene>
    <name evidence="2" type="ORF">E2F46_06250</name>
</gene>
<dbReference type="Gene3D" id="3.90.25.10">
    <property type="entry name" value="UDP-galactose 4-epimerase, domain 1"/>
    <property type="match status" value="1"/>
</dbReference>